<accession>H3SDI0</accession>
<comment type="caution">
    <text evidence="1">The sequence shown here is derived from an EMBL/GenBank/DDBJ whole genome shotgun (WGS) entry which is preliminary data.</text>
</comment>
<dbReference type="AlphaFoldDB" id="H3SDI0"/>
<evidence type="ECO:0000313" key="2">
    <source>
        <dbReference type="Proteomes" id="UP000003900"/>
    </source>
</evidence>
<protein>
    <submittedName>
        <fullName evidence="1">Uncharacterized protein</fullName>
    </submittedName>
</protein>
<proteinExistence type="predicted"/>
<dbReference type="PATRIC" id="fig|1131935.3.peg.1645"/>
<sequence>MPDKARVPIIMQHADSFPDERTMEHWLHVLHDLLELKLVNDPHPVRYAPINQESIIDLYRELFQWGSEHEDDSLTGLISNILGFDHPLMEKYTQLRTRMEMGIRQKLELEAMASGGDSHYVR</sequence>
<organism evidence="1 2">
    <name type="scientific">Paenibacillus dendritiformis C454</name>
    <dbReference type="NCBI Taxonomy" id="1131935"/>
    <lineage>
        <taxon>Bacteria</taxon>
        <taxon>Bacillati</taxon>
        <taxon>Bacillota</taxon>
        <taxon>Bacilli</taxon>
        <taxon>Bacillales</taxon>
        <taxon>Paenibacillaceae</taxon>
        <taxon>Paenibacillus</taxon>
    </lineage>
</organism>
<dbReference type="EMBL" id="AHKH01000015">
    <property type="protein sequence ID" value="EHQ62841.1"/>
    <property type="molecule type" value="Genomic_DNA"/>
</dbReference>
<dbReference type="Proteomes" id="UP000003900">
    <property type="component" value="Unassembled WGS sequence"/>
</dbReference>
<dbReference type="STRING" id="1131935.PDENDC454_08075"/>
<gene>
    <name evidence="1" type="ORF">PDENDC454_08075</name>
</gene>
<evidence type="ECO:0000313" key="1">
    <source>
        <dbReference type="EMBL" id="EHQ62841.1"/>
    </source>
</evidence>
<keyword evidence="2" id="KW-1185">Reference proteome</keyword>
<name>H3SDI0_9BACL</name>
<reference evidence="1 2" key="1">
    <citation type="journal article" date="2012" name="J. Bacteriol.">
        <title>Genome Sequence of the Pattern-Forming Social Bacterium Paenibacillus dendritiformis C454 Chiral Morphotype.</title>
        <authorList>
            <person name="Sirota-Madi A."/>
            <person name="Olender T."/>
            <person name="Helman Y."/>
            <person name="Brainis I."/>
            <person name="Finkelshtein A."/>
            <person name="Roth D."/>
            <person name="Hagai E."/>
            <person name="Leshkowitz D."/>
            <person name="Brodsky L."/>
            <person name="Galatenko V."/>
            <person name="Nikolaev V."/>
            <person name="Gutnick D.L."/>
            <person name="Lancet D."/>
            <person name="Ben-Jacob E."/>
        </authorList>
    </citation>
    <scope>NUCLEOTIDE SEQUENCE [LARGE SCALE GENOMIC DNA]</scope>
    <source>
        <strain evidence="1 2">C454</strain>
    </source>
</reference>